<keyword evidence="5" id="KW-1185">Reference proteome</keyword>
<evidence type="ECO:0000256" key="2">
    <source>
        <dbReference type="ARBA" id="ARBA00023080"/>
    </source>
</evidence>
<protein>
    <submittedName>
        <fullName evidence="4">Deoxycytidine triphosphate deaminase</fullName>
        <ecNumber evidence="4">3.5.4.13</ecNumber>
    </submittedName>
</protein>
<dbReference type="Proteomes" id="UP000318995">
    <property type="component" value="Unassembled WGS sequence"/>
</dbReference>
<evidence type="ECO:0000256" key="1">
    <source>
        <dbReference type="ARBA" id="ARBA00022801"/>
    </source>
</evidence>
<keyword evidence="1 4" id="KW-0378">Hydrolase</keyword>
<keyword evidence="2" id="KW-0546">Nucleotide metabolism</keyword>
<gene>
    <name evidence="4" type="primary">dcd</name>
    <name evidence="4" type="ORF">Pla111_04690</name>
</gene>
<dbReference type="GO" id="GO:0015949">
    <property type="term" value="P:nucleobase-containing small molecule interconversion"/>
    <property type="evidence" value="ECO:0007669"/>
    <property type="project" value="TreeGrafter"/>
</dbReference>
<dbReference type="InterPro" id="IPR011962">
    <property type="entry name" value="dCTP_deaminase"/>
</dbReference>
<dbReference type="Pfam" id="PF22769">
    <property type="entry name" value="DCD"/>
    <property type="match status" value="1"/>
</dbReference>
<proteinExistence type="predicted"/>
<feature type="region of interest" description="Disordered" evidence="3">
    <location>
        <begin position="173"/>
        <end position="197"/>
    </location>
</feature>
<dbReference type="GO" id="GO:0008829">
    <property type="term" value="F:dCTP deaminase activity"/>
    <property type="evidence" value="ECO:0007669"/>
    <property type="project" value="UniProtKB-EC"/>
</dbReference>
<dbReference type="PANTHER" id="PTHR42680">
    <property type="entry name" value="DCTP DEAMINASE"/>
    <property type="match status" value="1"/>
</dbReference>
<dbReference type="EC" id="3.5.4.13" evidence="4"/>
<name>A0A5C5WDD5_9BACT</name>
<sequence>MILSGNEIESRLGGDIIIDGFRPDRLNPNSYNLTLHDELMVYEEVVLDMAKPNRVRRISIPPEGLVLSTNQLYLGRTVERTTTHNLVPQIEGRSSIGRLGLFVHVTAGFGDVGFSGYWTLEMFAVQPVRIYAGVPICQIFYHELTGEVTEYASKYQHNRDIQPSLLFEELRDPSRADPQLPLNFGMERPGSPTSPRS</sequence>
<evidence type="ECO:0000256" key="3">
    <source>
        <dbReference type="SAM" id="MobiDB-lite"/>
    </source>
</evidence>
<dbReference type="GO" id="GO:0006229">
    <property type="term" value="P:dUTP biosynthetic process"/>
    <property type="evidence" value="ECO:0007669"/>
    <property type="project" value="InterPro"/>
</dbReference>
<dbReference type="PANTHER" id="PTHR42680:SF3">
    <property type="entry name" value="DCTP DEAMINASE"/>
    <property type="match status" value="1"/>
</dbReference>
<dbReference type="InterPro" id="IPR033704">
    <property type="entry name" value="dUTPase_trimeric"/>
</dbReference>
<reference evidence="4 5" key="1">
    <citation type="submission" date="2019-02" db="EMBL/GenBank/DDBJ databases">
        <title>Deep-cultivation of Planctomycetes and their phenomic and genomic characterization uncovers novel biology.</title>
        <authorList>
            <person name="Wiegand S."/>
            <person name="Jogler M."/>
            <person name="Boedeker C."/>
            <person name="Pinto D."/>
            <person name="Vollmers J."/>
            <person name="Rivas-Marin E."/>
            <person name="Kohn T."/>
            <person name="Peeters S.H."/>
            <person name="Heuer A."/>
            <person name="Rast P."/>
            <person name="Oberbeckmann S."/>
            <person name="Bunk B."/>
            <person name="Jeske O."/>
            <person name="Meyerdierks A."/>
            <person name="Storesund J.E."/>
            <person name="Kallscheuer N."/>
            <person name="Luecker S."/>
            <person name="Lage O.M."/>
            <person name="Pohl T."/>
            <person name="Merkel B.J."/>
            <person name="Hornburger P."/>
            <person name="Mueller R.-W."/>
            <person name="Bruemmer F."/>
            <person name="Labrenz M."/>
            <person name="Spormann A.M."/>
            <person name="Op Den Camp H."/>
            <person name="Overmann J."/>
            <person name="Amann R."/>
            <person name="Jetten M.S.M."/>
            <person name="Mascher T."/>
            <person name="Medema M.H."/>
            <person name="Devos D.P."/>
            <person name="Kaster A.-K."/>
            <person name="Ovreas L."/>
            <person name="Rohde M."/>
            <person name="Galperin M.Y."/>
            <person name="Jogler C."/>
        </authorList>
    </citation>
    <scope>NUCLEOTIDE SEQUENCE [LARGE SCALE GENOMIC DNA]</scope>
    <source>
        <strain evidence="4 5">Pla111</strain>
    </source>
</reference>
<dbReference type="InterPro" id="IPR036157">
    <property type="entry name" value="dUTPase-like_sf"/>
</dbReference>
<comment type="caution">
    <text evidence="4">The sequence shown here is derived from an EMBL/GenBank/DDBJ whole genome shotgun (WGS) entry which is preliminary data.</text>
</comment>
<dbReference type="EMBL" id="SJPH01000001">
    <property type="protein sequence ID" value="TWT48694.1"/>
    <property type="molecule type" value="Genomic_DNA"/>
</dbReference>
<dbReference type="Gene3D" id="2.70.40.10">
    <property type="match status" value="1"/>
</dbReference>
<evidence type="ECO:0000313" key="5">
    <source>
        <dbReference type="Proteomes" id="UP000318995"/>
    </source>
</evidence>
<dbReference type="AlphaFoldDB" id="A0A5C5WDD5"/>
<organism evidence="4 5">
    <name type="scientific">Botrimarina hoheduenensis</name>
    <dbReference type="NCBI Taxonomy" id="2528000"/>
    <lineage>
        <taxon>Bacteria</taxon>
        <taxon>Pseudomonadati</taxon>
        <taxon>Planctomycetota</taxon>
        <taxon>Planctomycetia</taxon>
        <taxon>Pirellulales</taxon>
        <taxon>Lacipirellulaceae</taxon>
        <taxon>Botrimarina</taxon>
    </lineage>
</organism>
<dbReference type="NCBIfam" id="TIGR02274">
    <property type="entry name" value="dCTP_deam"/>
    <property type="match status" value="1"/>
</dbReference>
<dbReference type="RefSeq" id="WP_146570962.1">
    <property type="nucleotide sequence ID" value="NZ_SJPH01000001.1"/>
</dbReference>
<evidence type="ECO:0000313" key="4">
    <source>
        <dbReference type="EMBL" id="TWT48694.1"/>
    </source>
</evidence>
<dbReference type="CDD" id="cd07557">
    <property type="entry name" value="trimeric_dUTPase"/>
    <property type="match status" value="1"/>
</dbReference>
<accession>A0A5C5WDD5</accession>
<dbReference type="OrthoDB" id="9780202at2"/>
<dbReference type="SUPFAM" id="SSF51283">
    <property type="entry name" value="dUTPase-like"/>
    <property type="match status" value="1"/>
</dbReference>